<evidence type="ECO:0000256" key="1">
    <source>
        <dbReference type="SAM" id="SignalP"/>
    </source>
</evidence>
<feature type="domain" description="Fibronectin type-III" evidence="2">
    <location>
        <begin position="186"/>
        <end position="290"/>
    </location>
</feature>
<keyword evidence="1" id="KW-0732">Signal</keyword>
<dbReference type="CDD" id="cd00063">
    <property type="entry name" value="FN3"/>
    <property type="match status" value="1"/>
</dbReference>
<gene>
    <name evidence="3" type="ORF">GCM10025760_00300</name>
</gene>
<dbReference type="Proteomes" id="UP001501407">
    <property type="component" value="Unassembled WGS sequence"/>
</dbReference>
<evidence type="ECO:0000259" key="2">
    <source>
        <dbReference type="PROSITE" id="PS50853"/>
    </source>
</evidence>
<dbReference type="PROSITE" id="PS50853">
    <property type="entry name" value="FN3"/>
    <property type="match status" value="1"/>
</dbReference>
<dbReference type="InterPro" id="IPR013783">
    <property type="entry name" value="Ig-like_fold"/>
</dbReference>
<dbReference type="Pfam" id="PF13313">
    <property type="entry name" value="DUF4082"/>
    <property type="match status" value="1"/>
</dbReference>
<evidence type="ECO:0000313" key="4">
    <source>
        <dbReference type="Proteomes" id="UP001501407"/>
    </source>
</evidence>
<dbReference type="InterPro" id="IPR015914">
    <property type="entry name" value="PAPs_N"/>
</dbReference>
<organism evidence="3 4">
    <name type="scientific">Microbacterium yannicii</name>
    <dbReference type="NCBI Taxonomy" id="671622"/>
    <lineage>
        <taxon>Bacteria</taxon>
        <taxon>Bacillati</taxon>
        <taxon>Actinomycetota</taxon>
        <taxon>Actinomycetes</taxon>
        <taxon>Micrococcales</taxon>
        <taxon>Microbacteriaceae</taxon>
        <taxon>Microbacterium</taxon>
    </lineage>
</organism>
<dbReference type="SUPFAM" id="SSF49363">
    <property type="entry name" value="Purple acid phosphatase, N-terminal domain"/>
    <property type="match status" value="1"/>
</dbReference>
<dbReference type="EMBL" id="BAABKZ010000001">
    <property type="protein sequence ID" value="GAA5083547.1"/>
    <property type="molecule type" value="Genomic_DNA"/>
</dbReference>
<proteinExistence type="predicted"/>
<accession>A0ABP9LV95</accession>
<sequence>MATLLAVTGLVVAAPAVAATTEATFFGSERPTITAFDDSAAVELGLTITPAVGGTVTGIRFYKGAGNTGTHTGNLWNASGQRLATVTFTNETASGWQVARFSTPVAVSKGTRYVASYYAPRGHYAVKASAFGTALTRGDLTAPANAGVYGYGASGFPRATYGGSNYYVDVLFAAAAAAPADTVAPVISAVSASGITTTGATISWTTDEPASTQVRFGTTSAYGQSTTLDATMTTSHRQAISGLAAGTTYHYQVRSVDAAGNLRALTVDRTFTTASAPTTPTPPVTPTPPAAFQPGNATGAVPVPAGMGVEDVSRPTTVVGTGTAASCTSAAVVSAVAAGGVVTFNCGASPVTIPLSQTLKIRNTTQNLVIDGGGLVTLSGGNARRILYIDTCDTSLGSVAGNCLYAPQYPRVTVQNITLADGNATNETYVSPGDTGGGSNGGGAIFALGGRLKVVNAIFTGNTCASNGPDIGGGAIRVLAQHSATPNSLDPSLAALNQDPVVIVNSTFGGAAGKGNSCSNGGAISGLRTPITIVNSLLTDNSAVGCCANPAKAGTPGGGSGGAVYTDGGTYDVRISGSRIERNSAKAGGSFLFFVSNSNTGRLYIDQTTSSGNTYAPSGQPTPQSFQNYPGIFYLGNGNPVFTNSTIR</sequence>
<dbReference type="InterPro" id="IPR011050">
    <property type="entry name" value="Pectin_lyase_fold/virulence"/>
</dbReference>
<reference evidence="4" key="1">
    <citation type="journal article" date="2019" name="Int. J. Syst. Evol. Microbiol.">
        <title>The Global Catalogue of Microorganisms (GCM) 10K type strain sequencing project: providing services to taxonomists for standard genome sequencing and annotation.</title>
        <authorList>
            <consortium name="The Broad Institute Genomics Platform"/>
            <consortium name="The Broad Institute Genome Sequencing Center for Infectious Disease"/>
            <person name="Wu L."/>
            <person name="Ma J."/>
        </authorList>
    </citation>
    <scope>NUCLEOTIDE SEQUENCE [LARGE SCALE GENOMIC DNA]</scope>
    <source>
        <strain evidence="4">JCM 18959</strain>
    </source>
</reference>
<dbReference type="InterPro" id="IPR008963">
    <property type="entry name" value="Purple_acid_Pase-like_N"/>
</dbReference>
<feature type="signal peptide" evidence="1">
    <location>
        <begin position="1"/>
        <end position="18"/>
    </location>
</feature>
<dbReference type="SMART" id="SM00060">
    <property type="entry name" value="FN3"/>
    <property type="match status" value="1"/>
</dbReference>
<dbReference type="Pfam" id="PF16656">
    <property type="entry name" value="Pur_ac_phosph_N"/>
    <property type="match status" value="1"/>
</dbReference>
<protein>
    <recommendedName>
        <fullName evidence="2">Fibronectin type-III domain-containing protein</fullName>
    </recommendedName>
</protein>
<dbReference type="InterPro" id="IPR025141">
    <property type="entry name" value="DUF4082"/>
</dbReference>
<feature type="chain" id="PRO_5045432556" description="Fibronectin type-III domain-containing protein" evidence="1">
    <location>
        <begin position="19"/>
        <end position="648"/>
    </location>
</feature>
<keyword evidence="4" id="KW-1185">Reference proteome</keyword>
<comment type="caution">
    <text evidence="3">The sequence shown here is derived from an EMBL/GenBank/DDBJ whole genome shotgun (WGS) entry which is preliminary data.</text>
</comment>
<name>A0ABP9LV95_9MICO</name>
<evidence type="ECO:0000313" key="3">
    <source>
        <dbReference type="EMBL" id="GAA5083547.1"/>
    </source>
</evidence>
<dbReference type="SUPFAM" id="SSF51126">
    <property type="entry name" value="Pectin lyase-like"/>
    <property type="match status" value="1"/>
</dbReference>
<dbReference type="Gene3D" id="2.60.40.10">
    <property type="entry name" value="Immunoglobulins"/>
    <property type="match status" value="1"/>
</dbReference>
<dbReference type="InterPro" id="IPR003961">
    <property type="entry name" value="FN3_dom"/>
</dbReference>